<keyword evidence="5" id="KW-0539">Nucleus</keyword>
<evidence type="ECO:0000256" key="1">
    <source>
        <dbReference type="ARBA" id="ARBA00004123"/>
    </source>
</evidence>
<dbReference type="InterPro" id="IPR046347">
    <property type="entry name" value="bZIP_sf"/>
</dbReference>
<dbReference type="InterPro" id="IPR040223">
    <property type="entry name" value="PAR_bZIP"/>
</dbReference>
<feature type="compositionally biased region" description="Polar residues" evidence="6">
    <location>
        <begin position="318"/>
        <end position="332"/>
    </location>
</feature>
<name>A0A4Y2AZE9_ARAVE</name>
<evidence type="ECO:0000313" key="8">
    <source>
        <dbReference type="EMBL" id="GBL85183.1"/>
    </source>
</evidence>
<protein>
    <recommendedName>
        <fullName evidence="7">BZIP domain-containing protein</fullName>
    </recommendedName>
</protein>
<sequence length="432" mass="48590">MILSIPLDYSTRTFSSISDSELPLKNDKHTLNVITTTFRSQEKKESNRDCLDDSCSNKLELLHYPHFSAEEKKSPVSKNTINKVLQVPNFHLENGYDFSTEKDDTLQIHDITGHDSQSTSKEPAKACIEQNDSVAQPETNSQPTFSELGRKENLPPFPTSPGYSVYQMPSRSLLGANDISHDSSGLFHPCSQVVFPPRHFATFENHDSPGKVSDYFRLCSYPPGIMLQPPYNSMPARPYQQVQHAVKNKGRRKRPFDEINIPAIMKDLGISESAADLDLAPFSSSAHCNSSNIAGTGCNASTDLAIMNPPLQTLIQDSPCTVNGSSGNLNESLTRDTNDEPDRKKIRRIPEEEKDEKYLEKRRKNNSAAKKSKGAGKKKDDLAICYKELLELKVTLETRYKMLYENFTFKEQRLDMVIGNLISFREKCEGRA</sequence>
<feature type="domain" description="BZIP" evidence="7">
    <location>
        <begin position="354"/>
        <end position="403"/>
    </location>
</feature>
<feature type="compositionally biased region" description="Polar residues" evidence="6">
    <location>
        <begin position="133"/>
        <end position="145"/>
    </location>
</feature>
<evidence type="ECO:0000256" key="4">
    <source>
        <dbReference type="ARBA" id="ARBA00023163"/>
    </source>
</evidence>
<evidence type="ECO:0000256" key="3">
    <source>
        <dbReference type="ARBA" id="ARBA00023125"/>
    </source>
</evidence>
<feature type="region of interest" description="Disordered" evidence="6">
    <location>
        <begin position="318"/>
        <end position="374"/>
    </location>
</feature>
<dbReference type="InterPro" id="IPR004827">
    <property type="entry name" value="bZIP"/>
</dbReference>
<evidence type="ECO:0000256" key="5">
    <source>
        <dbReference type="ARBA" id="ARBA00023242"/>
    </source>
</evidence>
<dbReference type="GO" id="GO:0005634">
    <property type="term" value="C:nucleus"/>
    <property type="evidence" value="ECO:0007669"/>
    <property type="project" value="UniProtKB-SubCell"/>
</dbReference>
<dbReference type="Proteomes" id="UP000499080">
    <property type="component" value="Unassembled WGS sequence"/>
</dbReference>
<comment type="subcellular location">
    <subcellularLocation>
        <location evidence="1">Nucleus</location>
    </subcellularLocation>
</comment>
<dbReference type="PANTHER" id="PTHR11988:SF27">
    <property type="entry name" value="GH27708P"/>
    <property type="match status" value="1"/>
</dbReference>
<organism evidence="8 9">
    <name type="scientific">Araneus ventricosus</name>
    <name type="common">Orbweaver spider</name>
    <name type="synonym">Epeira ventricosa</name>
    <dbReference type="NCBI Taxonomy" id="182803"/>
    <lineage>
        <taxon>Eukaryota</taxon>
        <taxon>Metazoa</taxon>
        <taxon>Ecdysozoa</taxon>
        <taxon>Arthropoda</taxon>
        <taxon>Chelicerata</taxon>
        <taxon>Arachnida</taxon>
        <taxon>Araneae</taxon>
        <taxon>Araneomorphae</taxon>
        <taxon>Entelegynae</taxon>
        <taxon>Araneoidea</taxon>
        <taxon>Araneidae</taxon>
        <taxon>Araneus</taxon>
    </lineage>
</organism>
<proteinExistence type="predicted"/>
<gene>
    <name evidence="8" type="ORF">AVEN_222678_1</name>
</gene>
<evidence type="ECO:0000259" key="7">
    <source>
        <dbReference type="Pfam" id="PF07716"/>
    </source>
</evidence>
<feature type="region of interest" description="Disordered" evidence="6">
    <location>
        <begin position="133"/>
        <end position="161"/>
    </location>
</feature>
<dbReference type="GO" id="GO:0000978">
    <property type="term" value="F:RNA polymerase II cis-regulatory region sequence-specific DNA binding"/>
    <property type="evidence" value="ECO:0007669"/>
    <property type="project" value="TreeGrafter"/>
</dbReference>
<reference evidence="8 9" key="1">
    <citation type="journal article" date="2019" name="Sci. Rep.">
        <title>Orb-weaving spider Araneus ventricosus genome elucidates the spidroin gene catalogue.</title>
        <authorList>
            <person name="Kono N."/>
            <person name="Nakamura H."/>
            <person name="Ohtoshi R."/>
            <person name="Moran D.A.P."/>
            <person name="Shinohara A."/>
            <person name="Yoshida Y."/>
            <person name="Fujiwara M."/>
            <person name="Mori M."/>
            <person name="Tomita M."/>
            <person name="Arakawa K."/>
        </authorList>
    </citation>
    <scope>NUCLEOTIDE SEQUENCE [LARGE SCALE GENOMIC DNA]</scope>
</reference>
<accession>A0A4Y2AZE9</accession>
<feature type="compositionally biased region" description="Basic and acidic residues" evidence="6">
    <location>
        <begin position="333"/>
        <end position="359"/>
    </location>
</feature>
<dbReference type="Pfam" id="PF07716">
    <property type="entry name" value="bZIP_2"/>
    <property type="match status" value="1"/>
</dbReference>
<keyword evidence="9" id="KW-1185">Reference proteome</keyword>
<dbReference type="AlphaFoldDB" id="A0A4Y2AZE9"/>
<keyword evidence="4" id="KW-0804">Transcription</keyword>
<evidence type="ECO:0000313" key="9">
    <source>
        <dbReference type="Proteomes" id="UP000499080"/>
    </source>
</evidence>
<dbReference type="SUPFAM" id="SSF57959">
    <property type="entry name" value="Leucine zipper domain"/>
    <property type="match status" value="1"/>
</dbReference>
<feature type="compositionally biased region" description="Basic residues" evidence="6">
    <location>
        <begin position="360"/>
        <end position="374"/>
    </location>
</feature>
<dbReference type="Gene3D" id="1.20.5.170">
    <property type="match status" value="1"/>
</dbReference>
<evidence type="ECO:0000256" key="2">
    <source>
        <dbReference type="ARBA" id="ARBA00023015"/>
    </source>
</evidence>
<keyword evidence="2" id="KW-0805">Transcription regulation</keyword>
<evidence type="ECO:0000256" key="6">
    <source>
        <dbReference type="SAM" id="MobiDB-lite"/>
    </source>
</evidence>
<dbReference type="GO" id="GO:0000981">
    <property type="term" value="F:DNA-binding transcription factor activity, RNA polymerase II-specific"/>
    <property type="evidence" value="ECO:0007669"/>
    <property type="project" value="TreeGrafter"/>
</dbReference>
<keyword evidence="3" id="KW-0238">DNA-binding</keyword>
<dbReference type="EMBL" id="BGPR01000042">
    <property type="protein sequence ID" value="GBL85183.1"/>
    <property type="molecule type" value="Genomic_DNA"/>
</dbReference>
<dbReference type="PANTHER" id="PTHR11988">
    <property type="entry name" value="THYROTROPH EMBRYONIC FACTOR RELATED"/>
    <property type="match status" value="1"/>
</dbReference>
<comment type="caution">
    <text evidence="8">The sequence shown here is derived from an EMBL/GenBank/DDBJ whole genome shotgun (WGS) entry which is preliminary data.</text>
</comment>